<dbReference type="EMBL" id="LNYV01000013">
    <property type="protein sequence ID" value="KTD58583.1"/>
    <property type="molecule type" value="Genomic_DNA"/>
</dbReference>
<name>A0A0W0YNX9_9GAMM</name>
<dbReference type="eggNOG" id="ENOG5031ER7">
    <property type="taxonomic scope" value="Bacteria"/>
</dbReference>
<reference evidence="1 2" key="1">
    <citation type="submission" date="2015-11" db="EMBL/GenBank/DDBJ databases">
        <title>Genomic analysis of 38 Legionella species identifies large and diverse effector repertoires.</title>
        <authorList>
            <person name="Burstein D."/>
            <person name="Amaro F."/>
            <person name="Zusman T."/>
            <person name="Lifshitz Z."/>
            <person name="Cohen O."/>
            <person name="Gilbert J.A."/>
            <person name="Pupko T."/>
            <person name="Shuman H.A."/>
            <person name="Segal G."/>
        </authorList>
    </citation>
    <scope>NUCLEOTIDE SEQUENCE [LARGE SCALE GENOMIC DNA]</scope>
    <source>
        <strain evidence="1 2">Mt.St.Helens-4</strain>
    </source>
</reference>
<proteinExistence type="predicted"/>
<organism evidence="1 2">
    <name type="scientific">Legionella sainthelensi</name>
    <dbReference type="NCBI Taxonomy" id="28087"/>
    <lineage>
        <taxon>Bacteria</taxon>
        <taxon>Pseudomonadati</taxon>
        <taxon>Pseudomonadota</taxon>
        <taxon>Gammaproteobacteria</taxon>
        <taxon>Legionellales</taxon>
        <taxon>Legionellaceae</taxon>
        <taxon>Legionella</taxon>
    </lineage>
</organism>
<evidence type="ECO:0000313" key="2">
    <source>
        <dbReference type="Proteomes" id="UP000054621"/>
    </source>
</evidence>
<dbReference type="PATRIC" id="fig|28087.4.peg.1265"/>
<dbReference type="Proteomes" id="UP000054621">
    <property type="component" value="Unassembled WGS sequence"/>
</dbReference>
<dbReference type="AlphaFoldDB" id="A0A0W0YNX9"/>
<accession>A0A0W0YNX9</accession>
<comment type="caution">
    <text evidence="1">The sequence shown here is derived from an EMBL/GenBank/DDBJ whole genome shotgun (WGS) entry which is preliminary data.</text>
</comment>
<gene>
    <name evidence="1" type="ORF">Lsai_1190</name>
</gene>
<dbReference type="RefSeq" id="WP_027271836.1">
    <property type="nucleotide sequence ID" value="NZ_CAAAJE010000025.1"/>
</dbReference>
<protein>
    <submittedName>
        <fullName evidence="1">Uncharacterized protein</fullName>
    </submittedName>
</protein>
<evidence type="ECO:0000313" key="1">
    <source>
        <dbReference type="EMBL" id="KTD58583.1"/>
    </source>
</evidence>
<sequence length="242" mass="28449">MLLARKDFVNICTQAIFYTRNQLTINNQLSGYKKFHREIKENNYFSNNVRDPLINTREDEYMYRHDLLRHVGLGNCHELADFLLVEIGKEIERQNALARIRIVSSMKFDHVYLEIKIKLLGEIDYSLWEVDAWDPRIIDISTRPNGSIKNYESLDYGYSTETSNSVYTDEINYSNRYKFFNTIPTPNKGCPLREATPEREMLDKHDHLYMDYTIEDSISEGKIPSSGDRLSYLQQASGWQYG</sequence>
<dbReference type="OrthoDB" id="5650359at2"/>